<comment type="caution">
    <text evidence="9">The sequence shown here is derived from an EMBL/GenBank/DDBJ whole genome shotgun (WGS) entry which is preliminary data.</text>
</comment>
<comment type="similarity">
    <text evidence="3">Belongs to the peptidase M20A family.</text>
</comment>
<dbReference type="Pfam" id="PF01546">
    <property type="entry name" value="Peptidase_M20"/>
    <property type="match status" value="1"/>
</dbReference>
<accession>A0A940SX44</accession>
<dbReference type="SUPFAM" id="SSF55031">
    <property type="entry name" value="Bacterial exopeptidase dimerisation domain"/>
    <property type="match status" value="1"/>
</dbReference>
<evidence type="ECO:0000256" key="7">
    <source>
        <dbReference type="ARBA" id="ARBA00023285"/>
    </source>
</evidence>
<dbReference type="Proteomes" id="UP000674938">
    <property type="component" value="Unassembled WGS sequence"/>
</dbReference>
<evidence type="ECO:0000259" key="8">
    <source>
        <dbReference type="Pfam" id="PF07687"/>
    </source>
</evidence>
<keyword evidence="4" id="KW-0479">Metal-binding</keyword>
<comment type="cofactor">
    <cofactor evidence="1">
        <name>Co(2+)</name>
        <dbReference type="ChEBI" id="CHEBI:48828"/>
    </cofactor>
</comment>
<dbReference type="Gene3D" id="3.40.630.10">
    <property type="entry name" value="Zn peptidases"/>
    <property type="match status" value="2"/>
</dbReference>
<dbReference type="EMBL" id="JAEEGA010000020">
    <property type="protein sequence ID" value="MBP1043935.1"/>
    <property type="molecule type" value="Genomic_DNA"/>
</dbReference>
<name>A0A940SX44_9ENTE</name>
<dbReference type="NCBIfam" id="TIGR01910">
    <property type="entry name" value="DapE-ArgE"/>
    <property type="match status" value="1"/>
</dbReference>
<evidence type="ECO:0000313" key="10">
    <source>
        <dbReference type="Proteomes" id="UP000674938"/>
    </source>
</evidence>
<proteinExistence type="inferred from homology"/>
<gene>
    <name evidence="9" type="ORF">I6N95_23175</name>
</gene>
<evidence type="ECO:0000256" key="6">
    <source>
        <dbReference type="ARBA" id="ARBA00022833"/>
    </source>
</evidence>
<dbReference type="InterPro" id="IPR036264">
    <property type="entry name" value="Bact_exopeptidase_dim_dom"/>
</dbReference>
<dbReference type="AlphaFoldDB" id="A0A940SX44"/>
<organism evidence="9 10">
    <name type="scientific">Vagococcus allomyrinae</name>
    <dbReference type="NCBI Taxonomy" id="2794353"/>
    <lineage>
        <taxon>Bacteria</taxon>
        <taxon>Bacillati</taxon>
        <taxon>Bacillota</taxon>
        <taxon>Bacilli</taxon>
        <taxon>Lactobacillales</taxon>
        <taxon>Enterococcaceae</taxon>
        <taxon>Vagococcus</taxon>
    </lineage>
</organism>
<keyword evidence="6" id="KW-0862">Zinc</keyword>
<feature type="domain" description="Peptidase M20 dimerisation" evidence="8">
    <location>
        <begin position="185"/>
        <end position="315"/>
    </location>
</feature>
<dbReference type="GO" id="GO:0046872">
    <property type="term" value="F:metal ion binding"/>
    <property type="evidence" value="ECO:0007669"/>
    <property type="project" value="UniProtKB-KW"/>
</dbReference>
<evidence type="ECO:0000256" key="3">
    <source>
        <dbReference type="ARBA" id="ARBA00006247"/>
    </source>
</evidence>
<dbReference type="Gene3D" id="3.30.70.360">
    <property type="match status" value="1"/>
</dbReference>
<dbReference type="PANTHER" id="PTHR43808">
    <property type="entry name" value="ACETYLORNITHINE DEACETYLASE"/>
    <property type="match status" value="1"/>
</dbReference>
<dbReference type="Pfam" id="PF07687">
    <property type="entry name" value="M20_dimer"/>
    <property type="match status" value="1"/>
</dbReference>
<reference evidence="9" key="1">
    <citation type="submission" date="2020-12" db="EMBL/GenBank/DDBJ databases">
        <title>Vagococcus allomyrinae sp. nov. and Enterococcus lavae sp. nov., isolated from the larvae of Allomyrina dichotoma.</title>
        <authorList>
            <person name="Lee S.D."/>
        </authorList>
    </citation>
    <scope>NUCLEOTIDE SEQUENCE</scope>
    <source>
        <strain evidence="9">BWB3-3</strain>
    </source>
</reference>
<keyword evidence="7" id="KW-0170">Cobalt</keyword>
<dbReference type="SUPFAM" id="SSF53187">
    <property type="entry name" value="Zn-dependent exopeptidases"/>
    <property type="match status" value="1"/>
</dbReference>
<comment type="cofactor">
    <cofactor evidence="2">
        <name>Zn(2+)</name>
        <dbReference type="ChEBI" id="CHEBI:29105"/>
    </cofactor>
</comment>
<protein>
    <submittedName>
        <fullName evidence="9">ArgE/DapE family deacylase</fullName>
    </submittedName>
</protein>
<dbReference type="RefSeq" id="WP_209531909.1">
    <property type="nucleotide sequence ID" value="NZ_JAEEGA010000020.1"/>
</dbReference>
<evidence type="ECO:0000256" key="5">
    <source>
        <dbReference type="ARBA" id="ARBA00022801"/>
    </source>
</evidence>
<evidence type="ECO:0000313" key="9">
    <source>
        <dbReference type="EMBL" id="MBP1043935.1"/>
    </source>
</evidence>
<dbReference type="InterPro" id="IPR011650">
    <property type="entry name" value="Peptidase_M20_dimer"/>
</dbReference>
<keyword evidence="10" id="KW-1185">Reference proteome</keyword>
<sequence length="420" mass="45023">MDKTELIALVENNQAELIELCSSLLQIPSENPDGDTAAITTFISNYLSDNGIEPLHYEANPKLVNIVANIGEEEGPQLIYCGHSDTVPVGNREKWSFDPFLGASQGGFLLGRGASDMKTGLAGLLFTAVLLKRYQLPLKGGLTLAIVADEETGGEYGVPWLLARKLIAGDGCLIAEPSNALHPTIGQKGSCSFTLTVKGIPAHGSLAPLVGRSAIVDGMAAIEKIRQVTALKGVIPEELVGLLAQSNQYLHEENPQMAGIFEMVTCNIGTIKGGTGANVVADSCVIEIDCRVPFGIQRSEVMAFVASQLAQLGIDYTVTDLGFKSEANYTLPTDPVCRAVVDNIQVVSNQAAYGVLQWACSDARHFRQYGIPVLQYGPAELSTIHGFDERVKVENVVECAKVYLLAAMDFLNGDKEDCYD</sequence>
<dbReference type="InterPro" id="IPR050072">
    <property type="entry name" value="Peptidase_M20A"/>
</dbReference>
<evidence type="ECO:0000256" key="2">
    <source>
        <dbReference type="ARBA" id="ARBA00001947"/>
    </source>
</evidence>
<dbReference type="InterPro" id="IPR002933">
    <property type="entry name" value="Peptidase_M20"/>
</dbReference>
<dbReference type="InterPro" id="IPR010182">
    <property type="entry name" value="ArgE/DapE"/>
</dbReference>
<evidence type="ECO:0000256" key="4">
    <source>
        <dbReference type="ARBA" id="ARBA00022723"/>
    </source>
</evidence>
<dbReference type="GO" id="GO:0016787">
    <property type="term" value="F:hydrolase activity"/>
    <property type="evidence" value="ECO:0007669"/>
    <property type="project" value="UniProtKB-KW"/>
</dbReference>
<keyword evidence="5" id="KW-0378">Hydrolase</keyword>
<evidence type="ECO:0000256" key="1">
    <source>
        <dbReference type="ARBA" id="ARBA00001941"/>
    </source>
</evidence>
<dbReference type="PANTHER" id="PTHR43808:SF32">
    <property type="entry name" value="ARGE_DAPE-RELATED DEACYLASE"/>
    <property type="match status" value="1"/>
</dbReference>